<evidence type="ECO:0000259" key="1">
    <source>
        <dbReference type="PROSITE" id="PS51186"/>
    </source>
</evidence>
<dbReference type="PANTHER" id="PTHR43610:SF1">
    <property type="entry name" value="N-ACETYLTRANSFERASE DOMAIN-CONTAINING PROTEIN"/>
    <property type="match status" value="1"/>
</dbReference>
<feature type="domain" description="N-acetyltransferase" evidence="1">
    <location>
        <begin position="45"/>
        <end position="190"/>
    </location>
</feature>
<dbReference type="STRING" id="317577.GCA_000419625_02250"/>
<dbReference type="RefSeq" id="WP_027461751.1">
    <property type="nucleotide sequence ID" value="NZ_CP021081.1"/>
</dbReference>
<keyword evidence="3" id="KW-1185">Reference proteome</keyword>
<dbReference type="AlphaFoldDB" id="A0A221SWH6"/>
<name>A0A221SWH6_9DEIO</name>
<protein>
    <submittedName>
        <fullName evidence="2">N-acetyltransferase</fullName>
    </submittedName>
</protein>
<dbReference type="SUPFAM" id="SSF55729">
    <property type="entry name" value="Acyl-CoA N-acyltransferases (Nat)"/>
    <property type="match status" value="1"/>
</dbReference>
<evidence type="ECO:0000313" key="2">
    <source>
        <dbReference type="EMBL" id="ASN81002.1"/>
    </source>
</evidence>
<sequence>MTDLPPADPAARPSPAPAAEWLAAPVLRGWGLTLEPMGTRHAEDMSIGADEQTLQFLSRGGPATHTLEDWATYLEGLNALPHRVNWAVRPDGEARVVGRISFSEVNVADRWVEIGTMLLPAAQGTGVNPRAKLLLLARAFEVLGAGRVHFKVDARNERSLRAMTKLGAVREGTLRRYQVRPDGYARDSVIFSVLPEEWPEVRARLEARVQADANMKNG</sequence>
<gene>
    <name evidence="2" type="ORF">DFI_08330</name>
</gene>
<evidence type="ECO:0000313" key="3">
    <source>
        <dbReference type="Proteomes" id="UP000259030"/>
    </source>
</evidence>
<proteinExistence type="predicted"/>
<dbReference type="PANTHER" id="PTHR43610">
    <property type="entry name" value="BLL6696 PROTEIN"/>
    <property type="match status" value="1"/>
</dbReference>
<dbReference type="Proteomes" id="UP000259030">
    <property type="component" value="Chromosome"/>
</dbReference>
<dbReference type="Gene3D" id="3.40.630.30">
    <property type="match status" value="1"/>
</dbReference>
<reference evidence="2 3" key="1">
    <citation type="submission" date="2017-05" db="EMBL/GenBank/DDBJ databases">
        <title>The complete genome sequence of Deinococcus ficus isolated from the rhizosphere of the Ficus religiosa L. in Taiwan.</title>
        <authorList>
            <person name="Wu K.-M."/>
            <person name="Liao T.-L."/>
            <person name="Liu Y.-M."/>
            <person name="Young C.-C."/>
            <person name="Tsai S.-F."/>
        </authorList>
    </citation>
    <scope>NUCLEOTIDE SEQUENCE [LARGE SCALE GENOMIC DNA]</scope>
    <source>
        <strain evidence="2 3">CC-FR2-10</strain>
    </source>
</reference>
<dbReference type="InterPro" id="IPR016181">
    <property type="entry name" value="Acyl_CoA_acyltransferase"/>
</dbReference>
<dbReference type="KEGG" id="dfc:DFI_08330"/>
<dbReference type="InterPro" id="IPR000182">
    <property type="entry name" value="GNAT_dom"/>
</dbReference>
<organism evidence="2 3">
    <name type="scientific">Deinococcus ficus</name>
    <dbReference type="NCBI Taxonomy" id="317577"/>
    <lineage>
        <taxon>Bacteria</taxon>
        <taxon>Thermotogati</taxon>
        <taxon>Deinococcota</taxon>
        <taxon>Deinococci</taxon>
        <taxon>Deinococcales</taxon>
        <taxon>Deinococcaceae</taxon>
        <taxon>Deinococcus</taxon>
    </lineage>
</organism>
<dbReference type="PROSITE" id="PS51186">
    <property type="entry name" value="GNAT"/>
    <property type="match status" value="1"/>
</dbReference>
<dbReference type="Pfam" id="PF13302">
    <property type="entry name" value="Acetyltransf_3"/>
    <property type="match status" value="1"/>
</dbReference>
<keyword evidence="2" id="KW-0808">Transferase</keyword>
<accession>A0A221SWH6</accession>
<dbReference type="GO" id="GO:0016747">
    <property type="term" value="F:acyltransferase activity, transferring groups other than amino-acyl groups"/>
    <property type="evidence" value="ECO:0007669"/>
    <property type="project" value="InterPro"/>
</dbReference>
<dbReference type="EMBL" id="CP021081">
    <property type="protein sequence ID" value="ASN81002.1"/>
    <property type="molecule type" value="Genomic_DNA"/>
</dbReference>